<dbReference type="InterPro" id="IPR000157">
    <property type="entry name" value="TIR_dom"/>
</dbReference>
<dbReference type="GO" id="GO:0007165">
    <property type="term" value="P:signal transduction"/>
    <property type="evidence" value="ECO:0007669"/>
    <property type="project" value="InterPro"/>
</dbReference>
<dbReference type="InterPro" id="IPR012337">
    <property type="entry name" value="RNaseH-like_sf"/>
</dbReference>
<dbReference type="InterPro" id="IPR032675">
    <property type="entry name" value="LRR_dom_sf"/>
</dbReference>
<evidence type="ECO:0000256" key="3">
    <source>
        <dbReference type="ARBA" id="ARBA00022490"/>
    </source>
</evidence>
<dbReference type="SUPFAM" id="SSF52058">
    <property type="entry name" value="L domain-like"/>
    <property type="match status" value="3"/>
</dbReference>
<keyword evidence="10" id="KW-0863">Zinc-finger</keyword>
<evidence type="ECO:0000256" key="2">
    <source>
        <dbReference type="ARBA" id="ARBA00004496"/>
    </source>
</evidence>
<dbReference type="InterPro" id="IPR058192">
    <property type="entry name" value="WHD_ROQ1-like"/>
</dbReference>
<dbReference type="SUPFAM" id="SSF56672">
    <property type="entry name" value="DNA/RNA polymerases"/>
    <property type="match status" value="1"/>
</dbReference>
<dbReference type="InterPro" id="IPR057670">
    <property type="entry name" value="SH3_retrovirus"/>
</dbReference>
<keyword evidence="6" id="KW-0378">Hydrolase</keyword>
<dbReference type="InterPro" id="IPR001584">
    <property type="entry name" value="Integrase_cat-core"/>
</dbReference>
<dbReference type="Proteomes" id="UP000288805">
    <property type="component" value="Unassembled WGS sequence"/>
</dbReference>
<evidence type="ECO:0000259" key="11">
    <source>
        <dbReference type="PROSITE" id="PS50104"/>
    </source>
</evidence>
<dbReference type="Pfam" id="PF23598">
    <property type="entry name" value="LRR_14"/>
    <property type="match status" value="3"/>
</dbReference>
<evidence type="ECO:0000256" key="5">
    <source>
        <dbReference type="ARBA" id="ARBA00022737"/>
    </source>
</evidence>
<dbReference type="GO" id="GO:0005737">
    <property type="term" value="C:cytoplasm"/>
    <property type="evidence" value="ECO:0007669"/>
    <property type="project" value="UniProtKB-SubCell"/>
</dbReference>
<evidence type="ECO:0000256" key="9">
    <source>
        <dbReference type="ARBA" id="ARBA00061488"/>
    </source>
</evidence>
<dbReference type="InterPro" id="IPR011713">
    <property type="entry name" value="Leu-rich_rpt_3"/>
</dbReference>
<dbReference type="InterPro" id="IPR003591">
    <property type="entry name" value="Leu-rich_rpt_typical-subtyp"/>
</dbReference>
<dbReference type="Gene3D" id="3.80.10.10">
    <property type="entry name" value="Ribonuclease Inhibitor"/>
    <property type="match status" value="4"/>
</dbReference>
<dbReference type="Pfam" id="PF07725">
    <property type="entry name" value="LRR_3"/>
    <property type="match status" value="1"/>
</dbReference>
<sequence length="2484" mass="281127">MASTSSFGASSSSTPSIPQTSTYDVFLSFRGEDTRYNFTDHLYSALGRRGIRTFRDDKLRRGEAIAPELLKAIEKSRSSVIVFSENYAGSRWCLDELVKIMECHKDLGHAVFPIFYHVDPSHVGKQEGSFGEAFDGYEENWKDKIPRWRTALTEAANLSGWHLLDGYESDNIKKITDDIFRQLNCKRLDVGDNLVGIDSRLKEMDLRLDMESDVVRIVGIYGIGGIERGIKNLIDKCLITLRYNRIHLHDLIQQMGWEIVRENFPNKPDKWSRLWDPHDIERALTTYEGIKRVETINLDLSKLKRVRFNSNVFSKMTSLRLLKVHSNVNLDQDFYVDDHDSEEDIMACKDYHDYEVERVYDSVMKIASKMQLGLDFEIPSYELRYLCWDGYPLDSLPSNFDGENLVELHLKCSNIKQLWQENKVQYLESLKVIDLSYSKKLVQMPEFSSLSNLEGLILKGCVRLIDIHPSVGDLKKLTTLNLRRCHKLKGLPSSISNLESLEFLDLSGCSSFCNWDLYPCGRSNLEKCLVNQRNMRSLRNLYLCKTAIRELPSNIDLESVEILDLFNCFKFKKFSENGAKMKSLPAACFNQYWICLTALETWKSLMRLDLSDCSKFEKFPEKGGNMKRLRDLSLKNTAIKDLPDSIGDLESLRRLDLSDCSKFEKFPEKGGNMKSLKWLYLKNTAIKDLPDSIGDLESLSIGELESLMWLDLSDCSKFEKFPEKGGNMKRLRNLSLKNTAIKDLPDSIGNLESLRRLDLSDCSKFEKFPEKGGNMKRLRNLSLKNTAIKDLPDSIGDFESLSWLDLSDCSKFEKFSEKGGNMKRLRDLSLKNTAIKDLPDSIGDLESLRRLDLSDCSKFEKFPEKGGNMKSLWKLSLKNTAIKDLPDSIGDLESLESLDLSDCSKFEKFPEKGGNMKSLWKLSLNNTAIKDLPDSIGDLESLWWLDLSDCSKFEKFPEKGGNMISLKWLYLKNTAIKDLPDSIGDLESLRRLDLSDCSKFEKFPEKGGNMKSLKRLYLKNTAIKDLPDSIGDLESLRRLDLSDCSKFEKFPEKGGNMKSLKWLYLKNTAIKDLPDSIGDLESLRRLDLSDCSKFEKFPEKGGNMKSLKRLYLKNTAIKDLPDSIGDLESLWFLDLSDCSKFKKFPEKGGNMKSLMELHLKITAIKGLPTNISRSRRPLFAPFSVNAVFTSAGTLSPPPKTQHDAFPHRQHRVCAQIQPEIKQSASSEIIESPGLHSSRARHTTHVCQQPCSVSGSCCRTDLSFFARLGRHDSRLSGLNFIVMEESKNSVADIVPIVSKITEHKLNGSNYIEWSKTIKIYLRSVAKDDHLTEEPPNDHTRKLWMQDDARLFLQMKNSINSDIVGLLSHCEFVKELMDYLDFLYSGKGNKVYEELNALMPFSPDVRVQQAQREQMAVMSFLSGLPSEFETAKSQILSGSDIGSLQEVFSRVLRTENVSSSQHTNVLVAKGENAENARRVNNRGGNRAFENRGNDSSTIVCFYCHEAGHTKKNCRKLQNRNRRIQTANVATSDTATFSDSSNKIVTMTAESFLNIHSATDHMTGNHKTFSTFRTHSAPPVTVADGSTYEIKGSGTVKPTSSITLSSVLNLPNLAFNLISDLMTKRTFGKGHVSDGLYILDEWVPRPVACVSTASPVEAHCRLGHPSLPVLKKLCPQFDTLPSLDCESCHFAKHHRSSLGPRLNKRAESLFELVHSDVWGPCPVTSQTGFRYFVTFVDDFSRMTWIYFMKNRSEVFSHFCAFSAEIKTQYDVSVKILRSDNGKEYVSNSFQNYMSHNGILHQTSCVDTPSQNGVAERKNRHLLETARALMFQMKVPKQFWADAVSTACFLINRMPTVVLKGDIPYKCVFLGYSRLQKGYRCFSPDLNKYLVSTDVVFSEDTSFFSSPTSSASEEDEEWLVYQVVNSRPTVGQSSVVYSRRPVTTDTCPAPAPSSSDPSSDLDLPISLRKASIDSISVPKTVTEALNHPGWKNAMLEEICALEDNHTWKLVDLPQGKKVVGCKWVFAVKVNPDGSVARLKARLVARGYAQTYGVDYSDTFSPVAKLNSVRLFISIAASQQWMIHQLDIKNAFLHGDLEEEVYLEQPPGFVAQGEYGKVCRLKKALYGLKQSPRAWFGKFSKEIQAFGMNKSEKDHSVFYKKSAAGIILLVVYVDDIVITGNDHAGISDLKTFMHSKFHTKDLGELKYFLGIEVSRSKKGMFLSQRKYVLDLLKETGKIEAKPCTTPMVPNVQLMPDDGDPFYNPERYRRVVGKLNYLTVTRPDIAYAVSVVSQFTSAPTIKHWAALEQILCYLKKAPGLGILYSSQGHTRIECFSDADWAGSKFDRRSTTGYCVFFGGNLVAWKSKKQSVVSRSSAESEYRAMAQATCEIIWIHQLLCEVGMKCTMPAKLWCDNQAALHIAANPVYHERTKHIEVDCHFIREKIEENLVSTGYVKTGEQLGDIFTKALNGTRVEYFCNKLGMINIYAPA</sequence>
<dbReference type="GO" id="GO:0050832">
    <property type="term" value="P:defense response to fungus"/>
    <property type="evidence" value="ECO:0007669"/>
    <property type="project" value="UniProtKB-ARBA"/>
</dbReference>
<dbReference type="InterPro" id="IPR036397">
    <property type="entry name" value="RNaseH_sf"/>
</dbReference>
<keyword evidence="6" id="KW-0064">Aspartyl protease</keyword>
<proteinExistence type="inferred from homology"/>
<dbReference type="Gene3D" id="3.30.420.10">
    <property type="entry name" value="Ribonuclease H-like superfamily/Ribonuclease H"/>
    <property type="match status" value="1"/>
</dbReference>
<evidence type="ECO:0000313" key="15">
    <source>
        <dbReference type="Proteomes" id="UP000288805"/>
    </source>
</evidence>
<dbReference type="InterPro" id="IPR035897">
    <property type="entry name" value="Toll_tir_struct_dom_sf"/>
</dbReference>
<keyword evidence="3" id="KW-0963">Cytoplasm</keyword>
<dbReference type="GO" id="GO:0015074">
    <property type="term" value="P:DNA integration"/>
    <property type="evidence" value="ECO:0007669"/>
    <property type="project" value="InterPro"/>
</dbReference>
<dbReference type="EMBL" id="QGNW01000524">
    <property type="protein sequence ID" value="RVW68674.1"/>
    <property type="molecule type" value="Genomic_DNA"/>
</dbReference>
<feature type="domain" description="CCHC-type" evidence="12">
    <location>
        <begin position="1498"/>
        <end position="1513"/>
    </location>
</feature>
<dbReference type="InterPro" id="IPR025724">
    <property type="entry name" value="GAG-pre-integrase_dom"/>
</dbReference>
<keyword evidence="10" id="KW-0862">Zinc</keyword>
<name>A0A438G922_VITVI</name>
<dbReference type="Pfam" id="PF22936">
    <property type="entry name" value="Pol_BBD"/>
    <property type="match status" value="1"/>
</dbReference>
<dbReference type="PROSITE" id="PS50104">
    <property type="entry name" value="TIR"/>
    <property type="match status" value="1"/>
</dbReference>
<dbReference type="Gene3D" id="4.10.60.10">
    <property type="entry name" value="Zinc finger, CCHC-type"/>
    <property type="match status" value="1"/>
</dbReference>
<comment type="similarity">
    <text evidence="9">Belongs to the disease resistance TIR-NB-LRR family.</text>
</comment>
<evidence type="ECO:0000256" key="6">
    <source>
        <dbReference type="ARBA" id="ARBA00022750"/>
    </source>
</evidence>
<dbReference type="InterPro" id="IPR050715">
    <property type="entry name" value="LRR-SigEffector_domain"/>
</dbReference>
<dbReference type="GO" id="GO:0008270">
    <property type="term" value="F:zinc ion binding"/>
    <property type="evidence" value="ECO:0007669"/>
    <property type="project" value="UniProtKB-KW"/>
</dbReference>
<dbReference type="InterPro" id="IPR054722">
    <property type="entry name" value="PolX-like_BBD"/>
</dbReference>
<dbReference type="CDD" id="cd09272">
    <property type="entry name" value="RNase_HI_RT_Ty1"/>
    <property type="match status" value="1"/>
</dbReference>
<feature type="domain" description="TIR" evidence="11">
    <location>
        <begin position="21"/>
        <end position="183"/>
    </location>
</feature>
<keyword evidence="7" id="KW-0520">NAD</keyword>
<evidence type="ECO:0000313" key="14">
    <source>
        <dbReference type="EMBL" id="RVW68674.1"/>
    </source>
</evidence>
<protein>
    <submittedName>
        <fullName evidence="14">Retrovirus-related Pol polyprotein from transposon TNT 1-94</fullName>
    </submittedName>
</protein>
<accession>A0A438G922</accession>
<dbReference type="SMART" id="SM00343">
    <property type="entry name" value="ZnF_C2HC"/>
    <property type="match status" value="1"/>
</dbReference>
<dbReference type="InterPro" id="IPR036875">
    <property type="entry name" value="Znf_CCHC_sf"/>
</dbReference>
<dbReference type="InterPro" id="IPR001878">
    <property type="entry name" value="Znf_CCHC"/>
</dbReference>
<dbReference type="SUPFAM" id="SSF53098">
    <property type="entry name" value="Ribonuclease H-like"/>
    <property type="match status" value="1"/>
</dbReference>
<dbReference type="GO" id="GO:0043068">
    <property type="term" value="P:positive regulation of programmed cell death"/>
    <property type="evidence" value="ECO:0007669"/>
    <property type="project" value="UniProtKB-ARBA"/>
</dbReference>
<evidence type="ECO:0000256" key="10">
    <source>
        <dbReference type="PROSITE-ProRule" id="PRU00047"/>
    </source>
</evidence>
<dbReference type="Pfam" id="PF07727">
    <property type="entry name" value="RVT_2"/>
    <property type="match status" value="1"/>
</dbReference>
<dbReference type="PROSITE" id="PS50158">
    <property type="entry name" value="ZF_CCHC"/>
    <property type="match status" value="1"/>
</dbReference>
<dbReference type="PANTHER" id="PTHR45752">
    <property type="entry name" value="LEUCINE-RICH REPEAT-CONTAINING"/>
    <property type="match status" value="1"/>
</dbReference>
<keyword evidence="8" id="KW-0539">Nucleus</keyword>
<evidence type="ECO:0000259" key="13">
    <source>
        <dbReference type="PROSITE" id="PS50994"/>
    </source>
</evidence>
<dbReference type="Pfam" id="PF13976">
    <property type="entry name" value="gag_pre-integrs"/>
    <property type="match status" value="1"/>
</dbReference>
<dbReference type="InterPro" id="IPR013103">
    <property type="entry name" value="RVT_2"/>
</dbReference>
<evidence type="ECO:0000259" key="12">
    <source>
        <dbReference type="PROSITE" id="PS50158"/>
    </source>
</evidence>
<dbReference type="InterPro" id="IPR043502">
    <property type="entry name" value="DNA/RNA_pol_sf"/>
</dbReference>
<evidence type="ECO:0000256" key="4">
    <source>
        <dbReference type="ARBA" id="ARBA00022614"/>
    </source>
</evidence>
<dbReference type="GO" id="GO:0003676">
    <property type="term" value="F:nucleic acid binding"/>
    <property type="evidence" value="ECO:0007669"/>
    <property type="project" value="InterPro"/>
</dbReference>
<keyword evidence="6" id="KW-0645">Protease</keyword>
<comment type="subcellular location">
    <subcellularLocation>
        <location evidence="2">Cytoplasm</location>
    </subcellularLocation>
    <subcellularLocation>
        <location evidence="1">Nucleus</location>
    </subcellularLocation>
</comment>
<evidence type="ECO:0000256" key="1">
    <source>
        <dbReference type="ARBA" id="ARBA00004123"/>
    </source>
</evidence>
<dbReference type="Gene3D" id="3.40.50.10140">
    <property type="entry name" value="Toll/interleukin-1 receptor homology (TIR) domain"/>
    <property type="match status" value="1"/>
</dbReference>
<dbReference type="SMART" id="SM00369">
    <property type="entry name" value="LRR_TYP"/>
    <property type="match status" value="14"/>
</dbReference>
<dbReference type="PROSITE" id="PS50994">
    <property type="entry name" value="INTEGRASE"/>
    <property type="match status" value="1"/>
</dbReference>
<dbReference type="Pfam" id="PF00665">
    <property type="entry name" value="rve"/>
    <property type="match status" value="1"/>
</dbReference>
<keyword evidence="4" id="KW-0433">Leucine-rich repeat</keyword>
<organism evidence="14 15">
    <name type="scientific">Vitis vinifera</name>
    <name type="common">Grape</name>
    <dbReference type="NCBI Taxonomy" id="29760"/>
    <lineage>
        <taxon>Eukaryota</taxon>
        <taxon>Viridiplantae</taxon>
        <taxon>Streptophyta</taxon>
        <taxon>Embryophyta</taxon>
        <taxon>Tracheophyta</taxon>
        <taxon>Spermatophyta</taxon>
        <taxon>Magnoliopsida</taxon>
        <taxon>eudicotyledons</taxon>
        <taxon>Gunneridae</taxon>
        <taxon>Pentapetalae</taxon>
        <taxon>rosids</taxon>
        <taxon>Vitales</taxon>
        <taxon>Vitaceae</taxon>
        <taxon>Viteae</taxon>
        <taxon>Vitis</taxon>
    </lineage>
</organism>
<dbReference type="FunFam" id="3.40.50.10140:FF:000007">
    <property type="entry name" value="Disease resistance protein (TIR-NBS-LRR class)"/>
    <property type="match status" value="1"/>
</dbReference>
<evidence type="ECO:0000256" key="8">
    <source>
        <dbReference type="ARBA" id="ARBA00023242"/>
    </source>
</evidence>
<keyword evidence="5" id="KW-0677">Repeat</keyword>
<dbReference type="PANTHER" id="PTHR45752:SF194">
    <property type="entry name" value="NB-ARC DOMAIN-CONTAINING PROTEIN"/>
    <property type="match status" value="1"/>
</dbReference>
<dbReference type="SUPFAM" id="SSF52200">
    <property type="entry name" value="Toll/Interleukin receptor TIR domain"/>
    <property type="match status" value="1"/>
</dbReference>
<dbReference type="Pfam" id="PF01582">
    <property type="entry name" value="TIR"/>
    <property type="match status" value="1"/>
</dbReference>
<dbReference type="Pfam" id="PF25597">
    <property type="entry name" value="SH3_retrovirus"/>
    <property type="match status" value="1"/>
</dbReference>
<dbReference type="GO" id="GO:0004190">
    <property type="term" value="F:aspartic-type endopeptidase activity"/>
    <property type="evidence" value="ECO:0007669"/>
    <property type="project" value="UniProtKB-KW"/>
</dbReference>
<comment type="caution">
    <text evidence="14">The sequence shown here is derived from an EMBL/GenBank/DDBJ whole genome shotgun (WGS) entry which is preliminary data.</text>
</comment>
<evidence type="ECO:0000256" key="7">
    <source>
        <dbReference type="ARBA" id="ARBA00023027"/>
    </source>
</evidence>
<gene>
    <name evidence="14" type="primary">POLX_4201</name>
    <name evidence="14" type="ORF">CK203_063417</name>
</gene>
<reference evidence="14 15" key="1">
    <citation type="journal article" date="2018" name="PLoS Genet.">
        <title>Population sequencing reveals clonal diversity and ancestral inbreeding in the grapevine cultivar Chardonnay.</title>
        <authorList>
            <person name="Roach M.J."/>
            <person name="Johnson D.L."/>
            <person name="Bohlmann J."/>
            <person name="van Vuuren H.J."/>
            <person name="Jones S.J."/>
            <person name="Pretorius I.S."/>
            <person name="Schmidt S.A."/>
            <person name="Borneman A.R."/>
        </authorList>
    </citation>
    <scope>NUCLEOTIDE SEQUENCE [LARGE SCALE GENOMIC DNA]</scope>
    <source>
        <strain evidence="15">cv. Chardonnay</strain>
        <tissue evidence="14">Leaf</tissue>
    </source>
</reference>
<dbReference type="Pfam" id="PF23282">
    <property type="entry name" value="WHD_ROQ1"/>
    <property type="match status" value="1"/>
</dbReference>
<dbReference type="GO" id="GO:0005634">
    <property type="term" value="C:nucleus"/>
    <property type="evidence" value="ECO:0007669"/>
    <property type="project" value="UniProtKB-SubCell"/>
</dbReference>
<dbReference type="SMART" id="SM00255">
    <property type="entry name" value="TIR"/>
    <property type="match status" value="1"/>
</dbReference>
<keyword evidence="10" id="KW-0479">Metal-binding</keyword>
<dbReference type="SUPFAM" id="SSF57756">
    <property type="entry name" value="Retrovirus zinc finger-like domains"/>
    <property type="match status" value="1"/>
</dbReference>
<dbReference type="InterPro" id="IPR055414">
    <property type="entry name" value="LRR_R13L4/SHOC2-like"/>
</dbReference>
<feature type="domain" description="Integrase catalytic" evidence="13">
    <location>
        <begin position="1693"/>
        <end position="1868"/>
    </location>
</feature>